<protein>
    <submittedName>
        <fullName evidence="1">Uncharacterized protein</fullName>
    </submittedName>
</protein>
<evidence type="ECO:0000313" key="1">
    <source>
        <dbReference type="EMBL" id="KYN40326.1"/>
    </source>
</evidence>
<gene>
    <name evidence="1" type="ORF">ALC56_05271</name>
</gene>
<accession>A0A195FIX8</accession>
<dbReference type="Proteomes" id="UP000078541">
    <property type="component" value="Unassembled WGS sequence"/>
</dbReference>
<proteinExistence type="predicted"/>
<name>A0A195FIX8_9HYME</name>
<evidence type="ECO:0000313" key="2">
    <source>
        <dbReference type="Proteomes" id="UP000078541"/>
    </source>
</evidence>
<organism evidence="1 2">
    <name type="scientific">Trachymyrmex septentrionalis</name>
    <dbReference type="NCBI Taxonomy" id="34720"/>
    <lineage>
        <taxon>Eukaryota</taxon>
        <taxon>Metazoa</taxon>
        <taxon>Ecdysozoa</taxon>
        <taxon>Arthropoda</taxon>
        <taxon>Hexapoda</taxon>
        <taxon>Insecta</taxon>
        <taxon>Pterygota</taxon>
        <taxon>Neoptera</taxon>
        <taxon>Endopterygota</taxon>
        <taxon>Hymenoptera</taxon>
        <taxon>Apocrita</taxon>
        <taxon>Aculeata</taxon>
        <taxon>Formicoidea</taxon>
        <taxon>Formicidae</taxon>
        <taxon>Myrmicinae</taxon>
        <taxon>Trachymyrmex</taxon>
    </lineage>
</organism>
<keyword evidence="2" id="KW-1185">Reference proteome</keyword>
<reference evidence="1 2" key="1">
    <citation type="submission" date="2016-03" db="EMBL/GenBank/DDBJ databases">
        <title>Trachymyrmex septentrionalis WGS genome.</title>
        <authorList>
            <person name="Nygaard S."/>
            <person name="Hu H."/>
            <person name="Boomsma J."/>
            <person name="Zhang G."/>
        </authorList>
    </citation>
    <scope>NUCLEOTIDE SEQUENCE [LARGE SCALE GENOMIC DNA]</scope>
    <source>
        <strain evidence="1">Tsep2-gDNA-1</strain>
        <tissue evidence="1">Whole body</tissue>
    </source>
</reference>
<sequence>MNYEKNKSLTMENYCGRMGNPECSIAIDWFLCLHRKESHICMCYNFYLPNRISIAQFLHQVYLCRYREDSPFRRIVVILRGRRGRNQKQSCLLLVSLAEELPECTLDFVVDYTKNYYKPFLPARLIFVYSYMYNNIQLKDLFFSNALHVCVLQDEINM</sequence>
<dbReference type="EMBL" id="KQ981523">
    <property type="protein sequence ID" value="KYN40326.1"/>
    <property type="molecule type" value="Genomic_DNA"/>
</dbReference>
<dbReference type="AlphaFoldDB" id="A0A195FIX8"/>